<proteinExistence type="predicted"/>
<dbReference type="InterPro" id="IPR051343">
    <property type="entry name" value="G-type_lectin_kinases/EP1-like"/>
</dbReference>
<dbReference type="OrthoDB" id="5857966at2759"/>
<keyword evidence="3" id="KW-1185">Reference proteome</keyword>
<comment type="caution">
    <text evidence="2">The sequence shown here is derived from an EMBL/GenBank/DDBJ whole genome shotgun (WGS) entry which is preliminary data.</text>
</comment>
<dbReference type="PANTHER" id="PTHR47976">
    <property type="entry name" value="G-TYPE LECTIN S-RECEPTOR-LIKE SERINE/THREONINE-PROTEIN KINASE SD2-5"/>
    <property type="match status" value="1"/>
</dbReference>
<reference evidence="2" key="1">
    <citation type="submission" date="2020-03" db="EMBL/GenBank/DDBJ databases">
        <title>Castanea mollissima Vanexum genome sequencing.</title>
        <authorList>
            <person name="Staton M."/>
        </authorList>
    </citation>
    <scope>NUCLEOTIDE SEQUENCE</scope>
    <source>
        <tissue evidence="2">Leaf</tissue>
    </source>
</reference>
<accession>A0A8J4R5D8</accession>
<dbReference type="AlphaFoldDB" id="A0A8J4R5D8"/>
<keyword evidence="1" id="KW-0732">Signal</keyword>
<dbReference type="InterPro" id="IPR011009">
    <property type="entry name" value="Kinase-like_dom_sf"/>
</dbReference>
<dbReference type="EMBL" id="JRKL02002941">
    <property type="protein sequence ID" value="KAF3957001.1"/>
    <property type="molecule type" value="Genomic_DNA"/>
</dbReference>
<sequence>MLLEIIFCRKHMELHPADESMEVEYTILTDWVVSCVRAGNLEAKVSHDTELLSDYKRFERMALVGVWCICSNPTLRPSMKKVVQMLEGTVEVDVPPLIDAQVFHL</sequence>
<dbReference type="Gene3D" id="1.10.510.10">
    <property type="entry name" value="Transferase(Phosphotransferase) domain 1"/>
    <property type="match status" value="1"/>
</dbReference>
<dbReference type="SUPFAM" id="SSF56112">
    <property type="entry name" value="Protein kinase-like (PK-like)"/>
    <property type="match status" value="1"/>
</dbReference>
<name>A0A8J4R5D8_9ROSI</name>
<dbReference type="PANTHER" id="PTHR47976:SF62">
    <property type="entry name" value="RECEPTOR-LIKE SERINE_THREONINE-PROTEIN KINASE"/>
    <property type="match status" value="1"/>
</dbReference>
<evidence type="ECO:0000313" key="2">
    <source>
        <dbReference type="EMBL" id="KAF3957001.1"/>
    </source>
</evidence>
<dbReference type="Proteomes" id="UP000737018">
    <property type="component" value="Unassembled WGS sequence"/>
</dbReference>
<gene>
    <name evidence="2" type="ORF">CMV_017941</name>
</gene>
<evidence type="ECO:0000256" key="1">
    <source>
        <dbReference type="ARBA" id="ARBA00022729"/>
    </source>
</evidence>
<organism evidence="2 3">
    <name type="scientific">Castanea mollissima</name>
    <name type="common">Chinese chestnut</name>
    <dbReference type="NCBI Taxonomy" id="60419"/>
    <lineage>
        <taxon>Eukaryota</taxon>
        <taxon>Viridiplantae</taxon>
        <taxon>Streptophyta</taxon>
        <taxon>Embryophyta</taxon>
        <taxon>Tracheophyta</taxon>
        <taxon>Spermatophyta</taxon>
        <taxon>Magnoliopsida</taxon>
        <taxon>eudicotyledons</taxon>
        <taxon>Gunneridae</taxon>
        <taxon>Pentapetalae</taxon>
        <taxon>rosids</taxon>
        <taxon>fabids</taxon>
        <taxon>Fagales</taxon>
        <taxon>Fagaceae</taxon>
        <taxon>Castanea</taxon>
    </lineage>
</organism>
<evidence type="ECO:0000313" key="3">
    <source>
        <dbReference type="Proteomes" id="UP000737018"/>
    </source>
</evidence>
<protein>
    <submittedName>
        <fullName evidence="2">Uncharacterized protein</fullName>
    </submittedName>
</protein>